<organism evidence="3 4">
    <name type="scientific">Alkalibacterium olivapovliticus</name>
    <dbReference type="NCBI Taxonomy" id="99907"/>
    <lineage>
        <taxon>Bacteria</taxon>
        <taxon>Bacillati</taxon>
        <taxon>Bacillota</taxon>
        <taxon>Bacilli</taxon>
        <taxon>Lactobacillales</taxon>
        <taxon>Carnobacteriaceae</taxon>
        <taxon>Alkalibacterium</taxon>
    </lineage>
</organism>
<dbReference type="Proteomes" id="UP000238205">
    <property type="component" value="Unassembled WGS sequence"/>
</dbReference>
<reference evidence="3 4" key="1">
    <citation type="submission" date="2018-03" db="EMBL/GenBank/DDBJ databases">
        <title>Genomic Encyclopedia of Archaeal and Bacterial Type Strains, Phase II (KMG-II): from individual species to whole genera.</title>
        <authorList>
            <person name="Goeker M."/>
        </authorList>
    </citation>
    <scope>NUCLEOTIDE SEQUENCE [LARGE SCALE GENOMIC DNA]</scope>
    <source>
        <strain evidence="3 4">DSM 13175</strain>
    </source>
</reference>
<feature type="signal peptide" evidence="1">
    <location>
        <begin position="1"/>
        <end position="20"/>
    </location>
</feature>
<feature type="domain" description="DUF4015" evidence="2">
    <location>
        <begin position="73"/>
        <end position="397"/>
    </location>
</feature>
<keyword evidence="4" id="KW-1185">Reference proteome</keyword>
<sequence length="407" mass="45780">MAAGVLSISAIALLSATVSAEEETDENREESLRETTYLMVSDEPILSVPDVFPQQFTYDSVVDIDYPEGGVKGIFLTGGSATGESMNQLTDLLNTTELNSMVIDVKDDDGTMVMDLDSDHEYVQQFTRNYVDAEALMHHLEENDIYPIARIVVFKDSRLANERPDLSFTDENGEVWSNNVGASFLNPYEREVWEYNVEVAKQAAALGFQDIQFDYVRFPEGFGSMDEQLTYSRGDYGESSSDNVQQRVDAVTDFIAYARKELEPYGVDLSVDIFGYAALVQEEPNIGQSFTRISENVDVISSMIYPSHWGPGNLGIARPDLEPYNLVYNYMDVENEVLAELGEDRPRSRPWIQDFTASYLGAGNYMQYGDHEVSEQIRALHEQGVEEFLLWNAASNYSEGATFDFND</sequence>
<comment type="caution">
    <text evidence="3">The sequence shown here is derived from an EMBL/GenBank/DDBJ whole genome shotgun (WGS) entry which is preliminary data.</text>
</comment>
<dbReference type="AlphaFoldDB" id="A0A2T0W133"/>
<dbReference type="RefSeq" id="WP_245920585.1">
    <property type="nucleotide sequence ID" value="NZ_PVTO01000025.1"/>
</dbReference>
<dbReference type="InterPro" id="IPR025275">
    <property type="entry name" value="DUF4015"/>
</dbReference>
<evidence type="ECO:0000259" key="2">
    <source>
        <dbReference type="Pfam" id="PF13200"/>
    </source>
</evidence>
<gene>
    <name evidence="3" type="ORF">CLV38_12548</name>
</gene>
<evidence type="ECO:0000313" key="3">
    <source>
        <dbReference type="EMBL" id="PRY78677.1"/>
    </source>
</evidence>
<evidence type="ECO:0000256" key="1">
    <source>
        <dbReference type="SAM" id="SignalP"/>
    </source>
</evidence>
<protein>
    <recommendedName>
        <fullName evidence="2">DUF4015 domain-containing protein</fullName>
    </recommendedName>
</protein>
<feature type="chain" id="PRO_5015777694" description="DUF4015 domain-containing protein" evidence="1">
    <location>
        <begin position="21"/>
        <end position="407"/>
    </location>
</feature>
<dbReference type="Pfam" id="PF13200">
    <property type="entry name" value="DUF4015"/>
    <property type="match status" value="1"/>
</dbReference>
<keyword evidence="1" id="KW-0732">Signal</keyword>
<name>A0A2T0W133_9LACT</name>
<proteinExistence type="predicted"/>
<evidence type="ECO:0000313" key="4">
    <source>
        <dbReference type="Proteomes" id="UP000238205"/>
    </source>
</evidence>
<accession>A0A2T0W133</accession>
<dbReference type="Gene3D" id="3.20.20.80">
    <property type="entry name" value="Glycosidases"/>
    <property type="match status" value="1"/>
</dbReference>
<dbReference type="EMBL" id="PVTO01000025">
    <property type="protein sequence ID" value="PRY78677.1"/>
    <property type="molecule type" value="Genomic_DNA"/>
</dbReference>